<accession>A0ABN8MEK2</accession>
<evidence type="ECO:0000313" key="2">
    <source>
        <dbReference type="Proteomes" id="UP001159427"/>
    </source>
</evidence>
<dbReference type="Proteomes" id="UP001159427">
    <property type="component" value="Unassembled WGS sequence"/>
</dbReference>
<evidence type="ECO:0000313" key="1">
    <source>
        <dbReference type="EMBL" id="CAH3026472.1"/>
    </source>
</evidence>
<protein>
    <submittedName>
        <fullName evidence="1">Uncharacterized protein</fullName>
    </submittedName>
</protein>
<name>A0ABN8MEK2_9CNID</name>
<keyword evidence="2" id="KW-1185">Reference proteome</keyword>
<comment type="caution">
    <text evidence="1">The sequence shown here is derived from an EMBL/GenBank/DDBJ whole genome shotgun (WGS) entry which is preliminary data.</text>
</comment>
<sequence>MPELKWSIGKLWEHWPVKEGRKRSEREGKLNFLLDPSVFFYSFELNVFGEEIKLNWKPADEDPAQVFSNFSSISIGLKFK</sequence>
<organism evidence="1 2">
    <name type="scientific">Porites evermanni</name>
    <dbReference type="NCBI Taxonomy" id="104178"/>
    <lineage>
        <taxon>Eukaryota</taxon>
        <taxon>Metazoa</taxon>
        <taxon>Cnidaria</taxon>
        <taxon>Anthozoa</taxon>
        <taxon>Hexacorallia</taxon>
        <taxon>Scleractinia</taxon>
        <taxon>Fungiina</taxon>
        <taxon>Poritidae</taxon>
        <taxon>Porites</taxon>
    </lineage>
</organism>
<dbReference type="EMBL" id="CALNXI010000405">
    <property type="protein sequence ID" value="CAH3026472.1"/>
    <property type="molecule type" value="Genomic_DNA"/>
</dbReference>
<proteinExistence type="predicted"/>
<gene>
    <name evidence="1" type="ORF">PEVE_00029093</name>
</gene>
<reference evidence="1 2" key="1">
    <citation type="submission" date="2022-05" db="EMBL/GenBank/DDBJ databases">
        <authorList>
            <consortium name="Genoscope - CEA"/>
            <person name="William W."/>
        </authorList>
    </citation>
    <scope>NUCLEOTIDE SEQUENCE [LARGE SCALE GENOMIC DNA]</scope>
</reference>
<feature type="non-terminal residue" evidence="1">
    <location>
        <position position="80"/>
    </location>
</feature>